<dbReference type="AlphaFoldDB" id="A0A7M1XIU9"/>
<organism evidence="2 3">
    <name type="scientific">Treponema rectale</name>
    <dbReference type="NCBI Taxonomy" id="744512"/>
    <lineage>
        <taxon>Bacteria</taxon>
        <taxon>Pseudomonadati</taxon>
        <taxon>Spirochaetota</taxon>
        <taxon>Spirochaetia</taxon>
        <taxon>Spirochaetales</taxon>
        <taxon>Treponemataceae</taxon>
        <taxon>Treponema</taxon>
    </lineage>
</organism>
<dbReference type="InterPro" id="IPR000415">
    <property type="entry name" value="Nitroreductase-like"/>
</dbReference>
<feature type="domain" description="Putative nitroreductase TM1586" evidence="1">
    <location>
        <begin position="2"/>
        <end position="232"/>
    </location>
</feature>
<protein>
    <submittedName>
        <fullName evidence="2">Nitroreductase</fullName>
    </submittedName>
</protein>
<name>A0A7M1XIU9_9SPIR</name>
<sequence>MNIKELISKRKSVRTFDGRTIPEETLKALEEYASTLDNPFSIKTTIKFLSKEEHDLFSPVILGEHLYVAIKVKNIPNAIVAAGYEFEKLCLKALSLNLGSVILAGSLNRQAFSKAMEVKQDEVMPVASPLGYPAKVRSIREKMMRMAIHANSRLSLSEICFEGDFFTPLKEDHPLKEAFEAIRLAPSAANKQPWRMLVKDNVVHFYEKRNFGKPEEDIQQFDIGIALAHFLLSLEEEKKDYSFVINNPNIQTPGDEIYICSVVL</sequence>
<dbReference type="SUPFAM" id="SSF55469">
    <property type="entry name" value="FMN-dependent nitroreductase-like"/>
    <property type="match status" value="2"/>
</dbReference>
<dbReference type="Proteomes" id="UP000593591">
    <property type="component" value="Chromosome"/>
</dbReference>
<reference evidence="2 3" key="1">
    <citation type="submission" date="2018-08" db="EMBL/GenBank/DDBJ databases">
        <title>The first complete genome of Treponema rectale (CHPAT), a commensal spirochete of the bovine rectum.</title>
        <authorList>
            <person name="Staton G.J."/>
            <person name="Clegg S.R."/>
            <person name="Carter S.D."/>
            <person name="Radford A.D."/>
            <person name="Darby A."/>
            <person name="Hall N."/>
            <person name="Birtles R.J."/>
            <person name="Evans N.J."/>
        </authorList>
    </citation>
    <scope>NUCLEOTIDE SEQUENCE [LARGE SCALE GENOMIC DNA]</scope>
    <source>
        <strain evidence="2 3">CHPA</strain>
    </source>
</reference>
<evidence type="ECO:0000313" key="2">
    <source>
        <dbReference type="EMBL" id="QOS39060.1"/>
    </source>
</evidence>
<evidence type="ECO:0000313" key="3">
    <source>
        <dbReference type="Proteomes" id="UP000593591"/>
    </source>
</evidence>
<dbReference type="Gene3D" id="3.40.109.30">
    <property type="entry name" value="putative nitroreductase (tm1586), domain 2"/>
    <property type="match status" value="1"/>
</dbReference>
<dbReference type="InterPro" id="IPR029478">
    <property type="entry name" value="TM1586_NiRdase"/>
</dbReference>
<proteinExistence type="predicted"/>
<accession>A0A7M1XIU9</accession>
<gene>
    <name evidence="2" type="ORF">DYE49_00765</name>
</gene>
<dbReference type="GO" id="GO:0016491">
    <property type="term" value="F:oxidoreductase activity"/>
    <property type="evidence" value="ECO:0007669"/>
    <property type="project" value="InterPro"/>
</dbReference>
<dbReference type="Gene3D" id="3.40.109.10">
    <property type="entry name" value="NADH Oxidase"/>
    <property type="match status" value="1"/>
</dbReference>
<dbReference type="EMBL" id="CP031517">
    <property type="protein sequence ID" value="QOS39060.1"/>
    <property type="molecule type" value="Genomic_DNA"/>
</dbReference>
<dbReference type="Pfam" id="PF14512">
    <property type="entry name" value="TM1586_NiRdase"/>
    <property type="match status" value="1"/>
</dbReference>
<evidence type="ECO:0000259" key="1">
    <source>
        <dbReference type="Pfam" id="PF14512"/>
    </source>
</evidence>
<dbReference type="KEGG" id="trc:DYE49_00765"/>